<name>A0A161JBQ9_9PROT</name>
<evidence type="ECO:0000259" key="2">
    <source>
        <dbReference type="Pfam" id="PF01557"/>
    </source>
</evidence>
<dbReference type="KEGG" id="ahu:A6A40_14325"/>
<gene>
    <name evidence="3" type="ORF">A6A40_14325</name>
</gene>
<dbReference type="STRING" id="1226968.A6A40_14325"/>
<evidence type="ECO:0000256" key="1">
    <source>
        <dbReference type="ARBA" id="ARBA00023239"/>
    </source>
</evidence>
<dbReference type="GO" id="GO:0008684">
    <property type="term" value="F:2-oxopent-4-enoate hydratase activity"/>
    <property type="evidence" value="ECO:0007669"/>
    <property type="project" value="TreeGrafter"/>
</dbReference>
<dbReference type="PANTHER" id="PTHR30143">
    <property type="entry name" value="ACID HYDRATASE"/>
    <property type="match status" value="1"/>
</dbReference>
<accession>A0A161JBQ9</accession>
<evidence type="ECO:0000313" key="3">
    <source>
        <dbReference type="EMBL" id="ANC92951.1"/>
    </source>
</evidence>
<dbReference type="AlphaFoldDB" id="A0A161JBQ9"/>
<dbReference type="EMBL" id="CP015285">
    <property type="protein sequence ID" value="ANC92951.1"/>
    <property type="molecule type" value="Genomic_DNA"/>
</dbReference>
<dbReference type="InterPro" id="IPR050772">
    <property type="entry name" value="Hydratase-Decarb/MhpD_sf"/>
</dbReference>
<keyword evidence="4" id="KW-1185">Reference proteome</keyword>
<feature type="domain" description="Fumarylacetoacetase-like C-terminal" evidence="2">
    <location>
        <begin position="75"/>
        <end position="244"/>
    </location>
</feature>
<organism evidence="3 4">
    <name type="scientific">Azospirillum humicireducens</name>
    <dbReference type="NCBI Taxonomy" id="1226968"/>
    <lineage>
        <taxon>Bacteria</taxon>
        <taxon>Pseudomonadati</taxon>
        <taxon>Pseudomonadota</taxon>
        <taxon>Alphaproteobacteria</taxon>
        <taxon>Rhodospirillales</taxon>
        <taxon>Azospirillaceae</taxon>
        <taxon>Azospirillum</taxon>
    </lineage>
</organism>
<dbReference type="Gene3D" id="3.90.850.10">
    <property type="entry name" value="Fumarylacetoacetase-like, C-terminal domain"/>
    <property type="match status" value="1"/>
</dbReference>
<dbReference type="InterPro" id="IPR036663">
    <property type="entry name" value="Fumarylacetoacetase_C_sf"/>
</dbReference>
<dbReference type="RefSeq" id="WP_063635991.1">
    <property type="nucleotide sequence ID" value="NZ_CP015285.1"/>
</dbReference>
<evidence type="ECO:0000313" key="4">
    <source>
        <dbReference type="Proteomes" id="UP000077405"/>
    </source>
</evidence>
<dbReference type="GO" id="GO:0005737">
    <property type="term" value="C:cytoplasm"/>
    <property type="evidence" value="ECO:0007669"/>
    <property type="project" value="TreeGrafter"/>
</dbReference>
<dbReference type="OrthoDB" id="9792137at2"/>
<protein>
    <submittedName>
        <fullName evidence="3">2-keto-4-pentenoate hydratase</fullName>
    </submittedName>
</protein>
<keyword evidence="1" id="KW-0456">Lyase</keyword>
<proteinExistence type="predicted"/>
<sequence>MTDTVEALIAARETRKWLTGLDRRPADEAEAYAIQDAVARRLGPVTAWKVGAATPEAEPFRAPINAATVFEGADHLPANLFQVIGVEAEIAYRFARDLPAREQPYTREEVLDAVDSVHPAWEIVDTRFTGFGSQDRLSHMADQFNHGALIVGPAIADWRALDPLKESVTLEVDGETKVETVGGNSAGDPVRLLVWMANVGTRSFGGLHAGEVVTTGSCTGTVFVQPGSRSVARYGTMGTLTLKVD</sequence>
<reference evidence="3 4" key="1">
    <citation type="journal article" date="2013" name="Int. J. Syst. Evol. Microbiol.">
        <title>Azospirillum humicireducens sp. nov., a nitrogen-fixing bacterium isolated from a microbial fuel cell.</title>
        <authorList>
            <person name="Zhou S."/>
            <person name="Han L."/>
            <person name="Wang Y."/>
            <person name="Yang G."/>
            <person name="Zhuang L."/>
            <person name="Hu P."/>
        </authorList>
    </citation>
    <scope>NUCLEOTIDE SEQUENCE [LARGE SCALE GENOMIC DNA]</scope>
    <source>
        <strain evidence="3 4">SgZ-5</strain>
    </source>
</reference>
<dbReference type="PANTHER" id="PTHR30143:SF0">
    <property type="entry name" value="2-KETO-4-PENTENOATE HYDRATASE"/>
    <property type="match status" value="1"/>
</dbReference>
<dbReference type="Proteomes" id="UP000077405">
    <property type="component" value="Chromosome"/>
</dbReference>
<dbReference type="SUPFAM" id="SSF56529">
    <property type="entry name" value="FAH"/>
    <property type="match status" value="1"/>
</dbReference>
<dbReference type="InterPro" id="IPR011234">
    <property type="entry name" value="Fumarylacetoacetase-like_C"/>
</dbReference>
<dbReference type="Pfam" id="PF01557">
    <property type="entry name" value="FAA_hydrolase"/>
    <property type="match status" value="1"/>
</dbReference>